<dbReference type="EMBL" id="JAVRIA010000001">
    <property type="protein sequence ID" value="MDT0557225.1"/>
    <property type="molecule type" value="Genomic_DNA"/>
</dbReference>
<proteinExistence type="predicted"/>
<evidence type="ECO:0000313" key="3">
    <source>
        <dbReference type="Proteomes" id="UP001259492"/>
    </source>
</evidence>
<accession>A0ABU2YGC0</accession>
<dbReference type="Gene3D" id="1.20.120.330">
    <property type="entry name" value="Nucleotidyltransferases domain 2"/>
    <property type="match status" value="1"/>
</dbReference>
<dbReference type="Proteomes" id="UP001259492">
    <property type="component" value="Unassembled WGS sequence"/>
</dbReference>
<comment type="caution">
    <text evidence="2">The sequence shown here is derived from an EMBL/GenBank/DDBJ whole genome shotgun (WGS) entry which is preliminary data.</text>
</comment>
<dbReference type="SMART" id="SM00748">
    <property type="entry name" value="HEPN"/>
    <property type="match status" value="1"/>
</dbReference>
<evidence type="ECO:0000259" key="1">
    <source>
        <dbReference type="PROSITE" id="PS50910"/>
    </source>
</evidence>
<sequence>MTISERLFETAKQDLDSVELLYNSGQYNLALFQLQQSVEKFVKSFGLKTEVIESKDIAKKINHLPHKVFTRLYQRQIDELSKYSGTPLLIPDMVPPHQRGKSKVKENVESLKKMRSEILNFAELNKKNLVEIKDIKKFIKSSEELEAEPTFDDDKLFAETKDDFVKTHEHMIEYFKGDENIKSISEDLIKNSNEIAKNKVKIHKQERIRERKFGYISYVWINLSLITSPHEQSTRYPSIENESNPINQYDQNHVLIKHIPEFIKMMKKTIIKYKEVYNNYISLRTTTCIINYF</sequence>
<reference evidence="2 3" key="1">
    <citation type="submission" date="2023-09" db="EMBL/GenBank/DDBJ databases">
        <authorList>
            <person name="Rey-Velasco X."/>
        </authorList>
    </citation>
    <scope>NUCLEOTIDE SEQUENCE [LARGE SCALE GENOMIC DNA]</scope>
    <source>
        <strain evidence="2 3">W332</strain>
    </source>
</reference>
<feature type="domain" description="HEPN" evidence="1">
    <location>
        <begin position="8"/>
        <end position="114"/>
    </location>
</feature>
<dbReference type="Pfam" id="PF05168">
    <property type="entry name" value="HEPN"/>
    <property type="match status" value="1"/>
</dbReference>
<protein>
    <submittedName>
        <fullName evidence="2">HEPN domain-containing protein</fullName>
    </submittedName>
</protein>
<dbReference type="SUPFAM" id="SSF81593">
    <property type="entry name" value="Nucleotidyltransferase substrate binding subunit/domain"/>
    <property type="match status" value="1"/>
</dbReference>
<name>A0ABU2YGC0_9FLAO</name>
<evidence type="ECO:0000313" key="2">
    <source>
        <dbReference type="EMBL" id="MDT0557225.1"/>
    </source>
</evidence>
<dbReference type="InterPro" id="IPR007842">
    <property type="entry name" value="HEPN_dom"/>
</dbReference>
<dbReference type="RefSeq" id="WP_311425996.1">
    <property type="nucleotide sequence ID" value="NZ_JAVRIA010000001.1"/>
</dbReference>
<organism evidence="2 3">
    <name type="scientific">Microcosmobacter mediterraneus</name>
    <dbReference type="NCBI Taxonomy" id="3075607"/>
    <lineage>
        <taxon>Bacteria</taxon>
        <taxon>Pseudomonadati</taxon>
        <taxon>Bacteroidota</taxon>
        <taxon>Flavobacteriia</taxon>
        <taxon>Flavobacteriales</taxon>
        <taxon>Flavobacteriaceae</taxon>
        <taxon>Microcosmobacter</taxon>
    </lineage>
</organism>
<dbReference type="PROSITE" id="PS50910">
    <property type="entry name" value="HEPN"/>
    <property type="match status" value="1"/>
</dbReference>
<keyword evidence="3" id="KW-1185">Reference proteome</keyword>
<gene>
    <name evidence="2" type="ORF">RM697_01110</name>
</gene>